<reference evidence="3 4" key="2">
    <citation type="journal article" date="2010" name="Stand. Genomic Sci.">
        <title>Complete genome sequence of Sebaldella termitidis type strain (NCTC 11300).</title>
        <authorList>
            <person name="Harmon-Smith M."/>
            <person name="Celia L."/>
            <person name="Chertkov O."/>
            <person name="Lapidus A."/>
            <person name="Copeland A."/>
            <person name="Glavina Del Rio T."/>
            <person name="Nolan M."/>
            <person name="Lucas S."/>
            <person name="Tice H."/>
            <person name="Cheng J.F."/>
            <person name="Han C."/>
            <person name="Detter J.C."/>
            <person name="Bruce D."/>
            <person name="Goodwin L."/>
            <person name="Pitluck S."/>
            <person name="Pati A."/>
            <person name="Liolios K."/>
            <person name="Ivanova N."/>
            <person name="Mavromatis K."/>
            <person name="Mikhailova N."/>
            <person name="Chen A."/>
            <person name="Palaniappan K."/>
            <person name="Land M."/>
            <person name="Hauser L."/>
            <person name="Chang Y.J."/>
            <person name="Jeffries C.D."/>
            <person name="Brettin T."/>
            <person name="Goker M."/>
            <person name="Beck B."/>
            <person name="Bristow J."/>
            <person name="Eisen J.A."/>
            <person name="Markowitz V."/>
            <person name="Hugenholtz P."/>
            <person name="Kyrpides N.C."/>
            <person name="Klenk H.P."/>
            <person name="Chen F."/>
        </authorList>
    </citation>
    <scope>NUCLEOTIDE SEQUENCE [LARGE SCALE GENOMIC DNA]</scope>
    <source>
        <strain evidence="4">ATCC 33386 / NCTC 11300</strain>
    </source>
</reference>
<evidence type="ECO:0000259" key="2">
    <source>
        <dbReference type="Pfam" id="PF09832"/>
    </source>
</evidence>
<dbReference type="eggNOG" id="COG3184">
    <property type="taxonomic scope" value="Bacteria"/>
</dbReference>
<organism evidence="3 4">
    <name type="scientific">Sebaldella termitidis (strain ATCC 33386 / NCTC 11300)</name>
    <dbReference type="NCBI Taxonomy" id="526218"/>
    <lineage>
        <taxon>Bacteria</taxon>
        <taxon>Fusobacteriati</taxon>
        <taxon>Fusobacteriota</taxon>
        <taxon>Fusobacteriia</taxon>
        <taxon>Fusobacteriales</taxon>
        <taxon>Leptotrichiaceae</taxon>
        <taxon>Sebaldella</taxon>
    </lineage>
</organism>
<accession>D1AQF8</accession>
<protein>
    <recommendedName>
        <fullName evidence="2">DUF2059 domain-containing protein</fullName>
    </recommendedName>
</protein>
<dbReference type="RefSeq" id="WP_012862800.1">
    <property type="nucleotide sequence ID" value="NC_013517.1"/>
</dbReference>
<dbReference type="Pfam" id="PF09832">
    <property type="entry name" value="DUF2059"/>
    <property type="match status" value="1"/>
</dbReference>
<proteinExistence type="predicted"/>
<dbReference type="HOGENOM" id="CLU_107918_2_1_0"/>
<keyword evidence="1" id="KW-0732">Signal</keyword>
<evidence type="ECO:0000256" key="1">
    <source>
        <dbReference type="SAM" id="SignalP"/>
    </source>
</evidence>
<feature type="signal peptide" evidence="1">
    <location>
        <begin position="1"/>
        <end position="20"/>
    </location>
</feature>
<gene>
    <name evidence="3" type="ordered locus">Sterm_3379</name>
</gene>
<evidence type="ECO:0000313" key="4">
    <source>
        <dbReference type="Proteomes" id="UP000000845"/>
    </source>
</evidence>
<sequence>MKKLFIITMLVFTINITVFSAETPKQKKIKELFQVMDIQAATNEMSEMILNDTDSMKLSKNQKAAMQKEMQSMMDYVLNKQAELYDRHFTEQEIDDILNFYKTPAGKKIIEETPKITKELFTDLMENYYPDMIKRMEKIK</sequence>
<evidence type="ECO:0000313" key="3">
    <source>
        <dbReference type="EMBL" id="ACZ10218.1"/>
    </source>
</evidence>
<dbReference type="AlphaFoldDB" id="D1AQF8"/>
<dbReference type="Proteomes" id="UP000000845">
    <property type="component" value="Chromosome"/>
</dbReference>
<feature type="chain" id="PRO_5003021005" description="DUF2059 domain-containing protein" evidence="1">
    <location>
        <begin position="21"/>
        <end position="140"/>
    </location>
</feature>
<keyword evidence="4" id="KW-1185">Reference proteome</keyword>
<feature type="domain" description="DUF2059" evidence="2">
    <location>
        <begin position="82"/>
        <end position="126"/>
    </location>
</feature>
<dbReference type="InterPro" id="IPR018637">
    <property type="entry name" value="DUF2059"/>
</dbReference>
<reference evidence="4" key="1">
    <citation type="submission" date="2009-09" db="EMBL/GenBank/DDBJ databases">
        <title>The complete chromosome of Sebaldella termitidis ATCC 33386.</title>
        <authorList>
            <consortium name="US DOE Joint Genome Institute (JGI-PGF)"/>
            <person name="Lucas S."/>
            <person name="Copeland A."/>
            <person name="Lapidus A."/>
            <person name="Glavina del Rio T."/>
            <person name="Dalin E."/>
            <person name="Tice H."/>
            <person name="Bruce D."/>
            <person name="Goodwin L."/>
            <person name="Pitluck S."/>
            <person name="Kyrpides N."/>
            <person name="Mavromatis K."/>
            <person name="Ivanova N."/>
            <person name="Mikhailova N."/>
            <person name="Sims D."/>
            <person name="Meincke L."/>
            <person name="Brettin T."/>
            <person name="Detter J.C."/>
            <person name="Han C."/>
            <person name="Larimer F."/>
            <person name="Land M."/>
            <person name="Hauser L."/>
            <person name="Markowitz V."/>
            <person name="Cheng J.F."/>
            <person name="Hugenholtz P."/>
            <person name="Woyke T."/>
            <person name="Wu D."/>
            <person name="Eisen J.A."/>
        </authorList>
    </citation>
    <scope>NUCLEOTIDE SEQUENCE [LARGE SCALE GENOMIC DNA]</scope>
    <source>
        <strain evidence="4">ATCC 33386 / NCTC 11300</strain>
    </source>
</reference>
<dbReference type="STRING" id="526218.Sterm_3379"/>
<name>D1AQF8_SEBTE</name>
<dbReference type="EMBL" id="CP001739">
    <property type="protein sequence ID" value="ACZ10218.1"/>
    <property type="molecule type" value="Genomic_DNA"/>
</dbReference>
<dbReference type="KEGG" id="str:Sterm_3379"/>